<dbReference type="Pfam" id="PF11322">
    <property type="entry name" value="DUF3124"/>
    <property type="match status" value="1"/>
</dbReference>
<comment type="caution">
    <text evidence="1">The sequence shown here is derived from an EMBL/GenBank/DDBJ whole genome shotgun (WGS) entry which is preliminary data.</text>
</comment>
<dbReference type="AlphaFoldDB" id="A0A3L9YRG5"/>
<protein>
    <submittedName>
        <fullName evidence="1">Uncharacterized protein DUF3124</fullName>
    </submittedName>
</protein>
<proteinExistence type="predicted"/>
<name>A0A3L9YRG5_9FLAO</name>
<gene>
    <name evidence="1" type="ORF">BXY75_2943</name>
</gene>
<dbReference type="OrthoDB" id="283474at2"/>
<dbReference type="Proteomes" id="UP000271339">
    <property type="component" value="Unassembled WGS sequence"/>
</dbReference>
<accession>A0A3L9YRG5</accession>
<dbReference type="EMBL" id="REFC01000015">
    <property type="protein sequence ID" value="RMA57062.1"/>
    <property type="molecule type" value="Genomic_DNA"/>
</dbReference>
<sequence>MDKIICFLLIIITLSACNEREEISSINPLNWEKRTANHIVKDIIKDSLEIGETYLSIYSQIYSHSEHRTHNLTAMVSLRNTSDSDTIYITKAKYYDTKGKLLRNYFDKPIYLSPLETVEIIIDEFDLEGGTGANFIFDWKIPDNCPEPLFEAVMNSTLSQQGLSFTTIGRRVK</sequence>
<keyword evidence="2" id="KW-1185">Reference proteome</keyword>
<evidence type="ECO:0000313" key="1">
    <source>
        <dbReference type="EMBL" id="RMA57062.1"/>
    </source>
</evidence>
<dbReference type="InterPro" id="IPR021471">
    <property type="entry name" value="DUF3124"/>
</dbReference>
<dbReference type="RefSeq" id="WP_121908489.1">
    <property type="nucleotide sequence ID" value="NZ_REFC01000015.1"/>
</dbReference>
<evidence type="ECO:0000313" key="2">
    <source>
        <dbReference type="Proteomes" id="UP000271339"/>
    </source>
</evidence>
<dbReference type="PROSITE" id="PS51257">
    <property type="entry name" value="PROKAR_LIPOPROTEIN"/>
    <property type="match status" value="1"/>
</dbReference>
<organism evidence="1 2">
    <name type="scientific">Ulvibacter antarcticus</name>
    <dbReference type="NCBI Taxonomy" id="442714"/>
    <lineage>
        <taxon>Bacteria</taxon>
        <taxon>Pseudomonadati</taxon>
        <taxon>Bacteroidota</taxon>
        <taxon>Flavobacteriia</taxon>
        <taxon>Flavobacteriales</taxon>
        <taxon>Flavobacteriaceae</taxon>
        <taxon>Ulvibacter</taxon>
    </lineage>
</organism>
<reference evidence="1 2" key="1">
    <citation type="submission" date="2018-10" db="EMBL/GenBank/DDBJ databases">
        <title>Genomic Encyclopedia of Archaeal and Bacterial Type Strains, Phase II (KMG-II): from individual species to whole genera.</title>
        <authorList>
            <person name="Goeker M."/>
        </authorList>
    </citation>
    <scope>NUCLEOTIDE SEQUENCE [LARGE SCALE GENOMIC DNA]</scope>
    <source>
        <strain evidence="1 2">DSM 23424</strain>
    </source>
</reference>